<dbReference type="Pfam" id="PF07244">
    <property type="entry name" value="POTRA"/>
    <property type="match status" value="5"/>
</dbReference>
<protein>
    <recommendedName>
        <fullName evidence="8 9">Outer membrane protein assembly factor BamA</fullName>
    </recommendedName>
</protein>
<dbReference type="PANTHER" id="PTHR12815">
    <property type="entry name" value="SORTING AND ASSEMBLY MACHINERY SAMM50 PROTEIN FAMILY MEMBER"/>
    <property type="match status" value="1"/>
</dbReference>
<comment type="similarity">
    <text evidence="8">Belongs to the BamA family.</text>
</comment>
<comment type="subcellular location">
    <subcellularLocation>
        <location evidence="8">Cell outer membrane</location>
    </subcellularLocation>
    <subcellularLocation>
        <location evidence="1">Membrane</location>
    </subcellularLocation>
</comment>
<evidence type="ECO:0000256" key="9">
    <source>
        <dbReference type="NCBIfam" id="TIGR03303"/>
    </source>
</evidence>
<dbReference type="GO" id="GO:0043165">
    <property type="term" value="P:Gram-negative-bacterium-type cell outer membrane assembly"/>
    <property type="evidence" value="ECO:0007669"/>
    <property type="project" value="UniProtKB-UniRule"/>
</dbReference>
<dbReference type="HAMAP" id="MF_01430">
    <property type="entry name" value="OM_assembly_BamA"/>
    <property type="match status" value="1"/>
</dbReference>
<name>A0A251WV14_9RHOB</name>
<dbReference type="Pfam" id="PF01103">
    <property type="entry name" value="Omp85"/>
    <property type="match status" value="1"/>
</dbReference>
<evidence type="ECO:0000313" key="12">
    <source>
        <dbReference type="Proteomes" id="UP000194664"/>
    </source>
</evidence>
<evidence type="ECO:0000256" key="2">
    <source>
        <dbReference type="ARBA" id="ARBA00022452"/>
    </source>
</evidence>
<dbReference type="Gene3D" id="2.40.160.50">
    <property type="entry name" value="membrane protein fhac: a member of the omp85/tpsb transporter family"/>
    <property type="match status" value="1"/>
</dbReference>
<dbReference type="Proteomes" id="UP000194664">
    <property type="component" value="Unassembled WGS sequence"/>
</dbReference>
<dbReference type="InterPro" id="IPR034746">
    <property type="entry name" value="POTRA"/>
</dbReference>
<keyword evidence="5 8" id="KW-0677">Repeat</keyword>
<dbReference type="NCBIfam" id="TIGR03303">
    <property type="entry name" value="OM_YaeT"/>
    <property type="match status" value="1"/>
</dbReference>
<proteinExistence type="inferred from homology"/>
<comment type="subunit">
    <text evidence="8">Part of the Bam complex.</text>
</comment>
<keyword evidence="6 8" id="KW-0472">Membrane</keyword>
<sequence length="770" mass="85107" precursor="true">MPSGKAILKMTAVAGIAALTVQPLPSLAQNFAFNSVSIEGNARIEDETILSYLGVAQGEAVTAAQLNDAGQRIRATGLFENVEIIPQGSQLVIRVTEFPTVFRINFEGNSRLKDDDLFATIRSTERRIYSPTDVEQDVADITAAYAASGRINAVVTPRIIRLPDNRVNLVFEISENGVTEIERIGFAGNRTFSDRRLRNVLTTKQAGALRTFIGRDTYSPERLEFDKQVLTDFYQSRGFPDFIVQDVAVQLTSERDAFVVTYNVEEGQRYSIGGVSVTSELNDVVDLAAFNDVIRTRNGDTYSPVSIENDISRLEDLATRLGMQFVQVEPRIVRNEANQTLDLTFALVRGERIFVERIDIEGNNTTLDRVVRQQFRVVEGDPFNPRAIRQAAERIRSLGFFANAAVNTRQGSAPDQVVVDVDVVEAPTGSLSFGANYNTDDGFGLLASFRQSNFLGRGQSLNLSFSTAESNKYFQLSFAEPYLLGRNLRFGLDTNYVITNNEGADYDTETFTFKPSLGFAVSERGNLQTYVQTRYSDITNAVNGEVAPETFADSEEDGRWTQSVGYTYSFDSRRDGLDEETGYKLRFGQEFGFGDTQFVKTTASAGATTSVLNDALTLTATVEGGYLHYNKGDSSIVDRFFLRGSQMRGFSLYGMGPRYYDDSGATTVNDSLGGNAYAVARLEAEFPLGLPEEYGISGGAFVDYGSLWDPGFDCSGANYYYCDFTPRTIAGVSIFWDTPIGPLRFNFTEALDVQEFDETKGFDVTISTSF</sequence>
<comment type="function">
    <text evidence="8">Part of the outer membrane protein assembly complex, which is involved in assembly and insertion of beta-barrel proteins into the outer membrane.</text>
</comment>
<keyword evidence="12" id="KW-1185">Reference proteome</keyword>
<dbReference type="OrthoDB" id="9803054at2"/>
<evidence type="ECO:0000256" key="5">
    <source>
        <dbReference type="ARBA" id="ARBA00022737"/>
    </source>
</evidence>
<evidence type="ECO:0000256" key="7">
    <source>
        <dbReference type="ARBA" id="ARBA00023237"/>
    </source>
</evidence>
<evidence type="ECO:0000259" key="10">
    <source>
        <dbReference type="PROSITE" id="PS51779"/>
    </source>
</evidence>
<dbReference type="PIRSF" id="PIRSF006076">
    <property type="entry name" value="OM_assembly_OMP85"/>
    <property type="match status" value="1"/>
</dbReference>
<keyword evidence="3 8" id="KW-0812">Transmembrane</keyword>
<dbReference type="InterPro" id="IPR023707">
    <property type="entry name" value="OM_assembly_BamA"/>
</dbReference>
<comment type="caution">
    <text evidence="11">The sequence shown here is derived from an EMBL/GenBank/DDBJ whole genome shotgun (WGS) entry which is preliminary data.</text>
</comment>
<feature type="chain" id="PRO_5013406557" description="Outer membrane protein assembly factor BamA" evidence="8">
    <location>
        <begin position="29"/>
        <end position="770"/>
    </location>
</feature>
<evidence type="ECO:0000256" key="8">
    <source>
        <dbReference type="HAMAP-Rule" id="MF_01430"/>
    </source>
</evidence>
<evidence type="ECO:0000256" key="3">
    <source>
        <dbReference type="ARBA" id="ARBA00022692"/>
    </source>
</evidence>
<dbReference type="InterPro" id="IPR010827">
    <property type="entry name" value="BamA/TamA_POTRA"/>
</dbReference>
<feature type="signal peptide" evidence="8">
    <location>
        <begin position="1"/>
        <end position="28"/>
    </location>
</feature>
<gene>
    <name evidence="8" type="primary">bamA</name>
    <name evidence="11" type="ORF">BVC71_14620</name>
</gene>
<dbReference type="InterPro" id="IPR039910">
    <property type="entry name" value="D15-like"/>
</dbReference>
<feature type="domain" description="POTRA" evidence="10">
    <location>
        <begin position="31"/>
        <end position="98"/>
    </location>
</feature>
<dbReference type="GO" id="GO:0051205">
    <property type="term" value="P:protein insertion into membrane"/>
    <property type="evidence" value="ECO:0007669"/>
    <property type="project" value="UniProtKB-UniRule"/>
</dbReference>
<dbReference type="PANTHER" id="PTHR12815:SF47">
    <property type="entry name" value="TRANSLOCATION AND ASSEMBLY MODULE SUBUNIT TAMA"/>
    <property type="match status" value="1"/>
</dbReference>
<feature type="domain" description="POTRA" evidence="10">
    <location>
        <begin position="353"/>
        <end position="426"/>
    </location>
</feature>
<dbReference type="PROSITE" id="PS51779">
    <property type="entry name" value="POTRA"/>
    <property type="match status" value="3"/>
</dbReference>
<feature type="domain" description="POTRA" evidence="10">
    <location>
        <begin position="99"/>
        <end position="176"/>
    </location>
</feature>
<evidence type="ECO:0000256" key="1">
    <source>
        <dbReference type="ARBA" id="ARBA00004370"/>
    </source>
</evidence>
<evidence type="ECO:0000256" key="4">
    <source>
        <dbReference type="ARBA" id="ARBA00022729"/>
    </source>
</evidence>
<keyword evidence="4 8" id="KW-0732">Signal</keyword>
<evidence type="ECO:0000256" key="6">
    <source>
        <dbReference type="ARBA" id="ARBA00023136"/>
    </source>
</evidence>
<organism evidence="11 12">
    <name type="scientific">Marivivens niveibacter</name>
    <dbReference type="NCBI Taxonomy" id="1930667"/>
    <lineage>
        <taxon>Bacteria</taxon>
        <taxon>Pseudomonadati</taxon>
        <taxon>Pseudomonadota</taxon>
        <taxon>Alphaproteobacteria</taxon>
        <taxon>Rhodobacterales</taxon>
        <taxon>Paracoccaceae</taxon>
        <taxon>Marivivens group</taxon>
        <taxon>Marivivens</taxon>
    </lineage>
</organism>
<evidence type="ECO:0000313" key="11">
    <source>
        <dbReference type="EMBL" id="OUD08242.1"/>
    </source>
</evidence>
<dbReference type="Gene3D" id="3.10.20.310">
    <property type="entry name" value="membrane protein fhac"/>
    <property type="match status" value="5"/>
</dbReference>
<dbReference type="EMBL" id="MSPP01000007">
    <property type="protein sequence ID" value="OUD08242.1"/>
    <property type="molecule type" value="Genomic_DNA"/>
</dbReference>
<keyword evidence="7 8" id="KW-0998">Cell outer membrane</keyword>
<dbReference type="AlphaFoldDB" id="A0A251WV14"/>
<reference evidence="11 12" key="1">
    <citation type="submission" date="2016-12" db="EMBL/GenBank/DDBJ databases">
        <title>The draft genome sequence of HSLHS2.</title>
        <authorList>
            <person name="Hu D."/>
            <person name="Wang L."/>
            <person name="Shao Z."/>
        </authorList>
    </citation>
    <scope>NUCLEOTIDE SEQUENCE [LARGE SCALE GENOMIC DNA]</scope>
    <source>
        <strain evidence="11">MCCC 1A06712</strain>
    </source>
</reference>
<keyword evidence="2 8" id="KW-1134">Transmembrane beta strand</keyword>
<accession>A0A251WV14</accession>
<dbReference type="GO" id="GO:0009279">
    <property type="term" value="C:cell outer membrane"/>
    <property type="evidence" value="ECO:0007669"/>
    <property type="project" value="UniProtKB-SubCell"/>
</dbReference>
<dbReference type="InterPro" id="IPR000184">
    <property type="entry name" value="Bac_surfAg_D15"/>
</dbReference>